<organism evidence="1 2">
    <name type="scientific">Porites evermanni</name>
    <dbReference type="NCBI Taxonomy" id="104178"/>
    <lineage>
        <taxon>Eukaryota</taxon>
        <taxon>Metazoa</taxon>
        <taxon>Cnidaria</taxon>
        <taxon>Anthozoa</taxon>
        <taxon>Hexacorallia</taxon>
        <taxon>Scleractinia</taxon>
        <taxon>Fungiina</taxon>
        <taxon>Poritidae</taxon>
        <taxon>Porites</taxon>
    </lineage>
</organism>
<protein>
    <submittedName>
        <fullName evidence="1">Uncharacterized protein</fullName>
    </submittedName>
</protein>
<dbReference type="Proteomes" id="UP001159427">
    <property type="component" value="Unassembled WGS sequence"/>
</dbReference>
<accession>A0ABN8QIV4</accession>
<evidence type="ECO:0000313" key="2">
    <source>
        <dbReference type="Proteomes" id="UP001159427"/>
    </source>
</evidence>
<feature type="non-terminal residue" evidence="1">
    <location>
        <position position="1"/>
    </location>
</feature>
<reference evidence="1 2" key="1">
    <citation type="submission" date="2022-05" db="EMBL/GenBank/DDBJ databases">
        <authorList>
            <consortium name="Genoscope - CEA"/>
            <person name="William W."/>
        </authorList>
    </citation>
    <scope>NUCLEOTIDE SEQUENCE [LARGE SCALE GENOMIC DNA]</scope>
</reference>
<keyword evidence="2" id="KW-1185">Reference proteome</keyword>
<dbReference type="EMBL" id="CALNXI010001323">
    <property type="protein sequence ID" value="CAH3164855.1"/>
    <property type="molecule type" value="Genomic_DNA"/>
</dbReference>
<sequence length="138" mass="15610">VRTLSLGKTVKMKRQKSQPLLTKFGFKQQRKESAAAALSIFDPNLIPTSATELSSYGVESIRVLASHYCPEQHDRLLAEWNILKYHMKEKTIPADVKEEKTIMPAEWCMGQMMIQRSTFTSLLPSAMHGLRGLLVECS</sequence>
<evidence type="ECO:0000313" key="1">
    <source>
        <dbReference type="EMBL" id="CAH3164855.1"/>
    </source>
</evidence>
<name>A0ABN8QIV4_9CNID</name>
<comment type="caution">
    <text evidence="1">The sequence shown here is derived from an EMBL/GenBank/DDBJ whole genome shotgun (WGS) entry which is preliminary data.</text>
</comment>
<gene>
    <name evidence="1" type="ORF">PEVE_00005122</name>
</gene>
<proteinExistence type="predicted"/>